<accession>A0A2U1QAT1</accession>
<evidence type="ECO:0000256" key="5">
    <source>
        <dbReference type="SAM" id="MobiDB-lite"/>
    </source>
</evidence>
<keyword evidence="3" id="KW-0863">Zinc-finger</keyword>
<feature type="domain" description="Seven-in-absentia protein TRAF-like" evidence="6">
    <location>
        <begin position="31"/>
        <end position="82"/>
    </location>
</feature>
<keyword evidence="4" id="KW-0862">Zinc</keyword>
<dbReference type="OrthoDB" id="1738867at2759"/>
<feature type="region of interest" description="Disordered" evidence="5">
    <location>
        <begin position="64"/>
        <end position="86"/>
    </location>
</feature>
<sequence>MFKERYKDPLQRPEEQVHAMNTSADALLIGNDTYFIAFIRFMGEDTEAKKFRYSLEMGVDGRELKGQGVPRSIRDTHQKHRKSVTV</sequence>
<dbReference type="Proteomes" id="UP000245207">
    <property type="component" value="Unassembled WGS sequence"/>
</dbReference>
<dbReference type="InterPro" id="IPR008974">
    <property type="entry name" value="TRAF-like"/>
</dbReference>
<dbReference type="SUPFAM" id="SSF49599">
    <property type="entry name" value="TRAF domain-like"/>
    <property type="match status" value="1"/>
</dbReference>
<dbReference type="AlphaFoldDB" id="A0A2U1QAT1"/>
<dbReference type="GO" id="GO:0008270">
    <property type="term" value="F:zinc ion binding"/>
    <property type="evidence" value="ECO:0007669"/>
    <property type="project" value="UniProtKB-KW"/>
</dbReference>
<dbReference type="GO" id="GO:0006511">
    <property type="term" value="P:ubiquitin-dependent protein catabolic process"/>
    <property type="evidence" value="ECO:0007669"/>
    <property type="project" value="InterPro"/>
</dbReference>
<evidence type="ECO:0000259" key="6">
    <source>
        <dbReference type="Pfam" id="PF03145"/>
    </source>
</evidence>
<keyword evidence="2" id="KW-0479">Metal-binding</keyword>
<comment type="similarity">
    <text evidence="1">Belongs to the SINA (Seven in absentia) family.</text>
</comment>
<dbReference type="Gene3D" id="2.60.210.10">
    <property type="entry name" value="Apoptosis, Tumor Necrosis Factor Receptor Associated Protein 2, Chain A"/>
    <property type="match status" value="1"/>
</dbReference>
<protein>
    <recommendedName>
        <fullName evidence="6">Seven-in-absentia protein TRAF-like domain-containing protein</fullName>
    </recommendedName>
</protein>
<evidence type="ECO:0000256" key="4">
    <source>
        <dbReference type="ARBA" id="ARBA00022833"/>
    </source>
</evidence>
<name>A0A2U1QAT1_ARTAN</name>
<evidence type="ECO:0000256" key="1">
    <source>
        <dbReference type="ARBA" id="ARBA00009119"/>
    </source>
</evidence>
<dbReference type="EMBL" id="PKPP01000263">
    <property type="protein sequence ID" value="PWA95116.1"/>
    <property type="molecule type" value="Genomic_DNA"/>
</dbReference>
<feature type="compositionally biased region" description="Basic residues" evidence="5">
    <location>
        <begin position="77"/>
        <end position="86"/>
    </location>
</feature>
<evidence type="ECO:0000256" key="2">
    <source>
        <dbReference type="ARBA" id="ARBA00022723"/>
    </source>
</evidence>
<dbReference type="InterPro" id="IPR018121">
    <property type="entry name" value="7-in-absentia-prot_TRAF-dom"/>
</dbReference>
<dbReference type="GO" id="GO:0005737">
    <property type="term" value="C:cytoplasm"/>
    <property type="evidence" value="ECO:0007669"/>
    <property type="project" value="InterPro"/>
</dbReference>
<keyword evidence="8" id="KW-1185">Reference proteome</keyword>
<evidence type="ECO:0000256" key="3">
    <source>
        <dbReference type="ARBA" id="ARBA00022771"/>
    </source>
</evidence>
<dbReference type="Pfam" id="PF03145">
    <property type="entry name" value="Sina_TRAF"/>
    <property type="match status" value="1"/>
</dbReference>
<comment type="caution">
    <text evidence="7">The sequence shown here is derived from an EMBL/GenBank/DDBJ whole genome shotgun (WGS) entry which is preliminary data.</text>
</comment>
<evidence type="ECO:0000313" key="7">
    <source>
        <dbReference type="EMBL" id="PWA95116.1"/>
    </source>
</evidence>
<evidence type="ECO:0000313" key="8">
    <source>
        <dbReference type="Proteomes" id="UP000245207"/>
    </source>
</evidence>
<dbReference type="STRING" id="35608.A0A2U1QAT1"/>
<gene>
    <name evidence="7" type="ORF">CTI12_AA053000</name>
</gene>
<reference evidence="7 8" key="1">
    <citation type="journal article" date="2018" name="Mol. Plant">
        <title>The genome of Artemisia annua provides insight into the evolution of Asteraceae family and artemisinin biosynthesis.</title>
        <authorList>
            <person name="Shen Q."/>
            <person name="Zhang L."/>
            <person name="Liao Z."/>
            <person name="Wang S."/>
            <person name="Yan T."/>
            <person name="Shi P."/>
            <person name="Liu M."/>
            <person name="Fu X."/>
            <person name="Pan Q."/>
            <person name="Wang Y."/>
            <person name="Lv Z."/>
            <person name="Lu X."/>
            <person name="Zhang F."/>
            <person name="Jiang W."/>
            <person name="Ma Y."/>
            <person name="Chen M."/>
            <person name="Hao X."/>
            <person name="Li L."/>
            <person name="Tang Y."/>
            <person name="Lv G."/>
            <person name="Zhou Y."/>
            <person name="Sun X."/>
            <person name="Brodelius P.E."/>
            <person name="Rose J.K.C."/>
            <person name="Tang K."/>
        </authorList>
    </citation>
    <scope>NUCLEOTIDE SEQUENCE [LARGE SCALE GENOMIC DNA]</scope>
    <source>
        <strain evidence="8">cv. Huhao1</strain>
        <tissue evidence="7">Leaf</tissue>
    </source>
</reference>
<proteinExistence type="inferred from homology"/>
<organism evidence="7 8">
    <name type="scientific">Artemisia annua</name>
    <name type="common">Sweet wormwood</name>
    <dbReference type="NCBI Taxonomy" id="35608"/>
    <lineage>
        <taxon>Eukaryota</taxon>
        <taxon>Viridiplantae</taxon>
        <taxon>Streptophyta</taxon>
        <taxon>Embryophyta</taxon>
        <taxon>Tracheophyta</taxon>
        <taxon>Spermatophyta</taxon>
        <taxon>Magnoliopsida</taxon>
        <taxon>eudicotyledons</taxon>
        <taxon>Gunneridae</taxon>
        <taxon>Pentapetalae</taxon>
        <taxon>asterids</taxon>
        <taxon>campanulids</taxon>
        <taxon>Asterales</taxon>
        <taxon>Asteraceae</taxon>
        <taxon>Asteroideae</taxon>
        <taxon>Anthemideae</taxon>
        <taxon>Artemisiinae</taxon>
        <taxon>Artemisia</taxon>
    </lineage>
</organism>